<dbReference type="PANTHER" id="PTHR43798">
    <property type="entry name" value="MONOACYLGLYCEROL LIPASE"/>
    <property type="match status" value="1"/>
</dbReference>
<proteinExistence type="predicted"/>
<dbReference type="InterPro" id="IPR029058">
    <property type="entry name" value="AB_hydrolase_fold"/>
</dbReference>
<dbReference type="GO" id="GO:0016787">
    <property type="term" value="F:hydrolase activity"/>
    <property type="evidence" value="ECO:0007669"/>
    <property type="project" value="UniProtKB-KW"/>
</dbReference>
<comment type="caution">
    <text evidence="2">The sequence shown here is derived from an EMBL/GenBank/DDBJ whole genome shotgun (WGS) entry which is preliminary data.</text>
</comment>
<dbReference type="EMBL" id="JADJMH010000019">
    <property type="protein sequence ID" value="MBK7676428.1"/>
    <property type="molecule type" value="Genomic_DNA"/>
</dbReference>
<keyword evidence="2" id="KW-0378">Hydrolase</keyword>
<dbReference type="InterPro" id="IPR050266">
    <property type="entry name" value="AB_hydrolase_sf"/>
</dbReference>
<reference evidence="2 3" key="1">
    <citation type="submission" date="2020-10" db="EMBL/GenBank/DDBJ databases">
        <title>Connecting structure to function with the recovery of over 1000 high-quality activated sludge metagenome-assembled genomes encoding full-length rRNA genes using long-read sequencing.</title>
        <authorList>
            <person name="Singleton C.M."/>
            <person name="Petriglieri F."/>
            <person name="Kristensen J.M."/>
            <person name="Kirkegaard R.H."/>
            <person name="Michaelsen T.Y."/>
            <person name="Andersen M.H."/>
            <person name="Karst S.M."/>
            <person name="Dueholm M.S."/>
            <person name="Nielsen P.H."/>
            <person name="Albertsen M."/>
        </authorList>
    </citation>
    <scope>NUCLEOTIDE SEQUENCE [LARGE SCALE GENOMIC DNA]</scope>
    <source>
        <strain evidence="2">EsbW_18-Q3-R4-48_BATAC.285</strain>
    </source>
</reference>
<dbReference type="SUPFAM" id="SSF53474">
    <property type="entry name" value="alpha/beta-Hydrolases"/>
    <property type="match status" value="1"/>
</dbReference>
<feature type="domain" description="AB hydrolase-1" evidence="1">
    <location>
        <begin position="26"/>
        <end position="246"/>
    </location>
</feature>
<dbReference type="Gene3D" id="3.40.50.1820">
    <property type="entry name" value="alpha/beta hydrolase"/>
    <property type="match status" value="1"/>
</dbReference>
<protein>
    <submittedName>
        <fullName evidence="2">Alpha/beta hydrolase</fullName>
    </submittedName>
</protein>
<sequence length="247" mass="27513">MSFVDVDGQALEYQLIAAPRSDRPMLVLLHEGLGSVALWRDFPARLAQATACRTLIWSRLGHGDSAALVAPRTPRYLHEEALQRLPPLLRALAIERPVLVGHSDGGSIALLHAAACPDQVRGVVVLAPHEFVEEKALLGIRLAGESYASTGSDWRRKLARYHRDPDAVFQAWRDIWLSPEFRAWDIRDCLPDIRCPVLAIQGEDDEYATMRQIECIAEANAAVELLRLADCRHSPHRDKPQAVVEAI</sequence>
<evidence type="ECO:0000313" key="3">
    <source>
        <dbReference type="Proteomes" id="UP000697998"/>
    </source>
</evidence>
<evidence type="ECO:0000259" key="1">
    <source>
        <dbReference type="Pfam" id="PF12697"/>
    </source>
</evidence>
<organism evidence="2 3">
    <name type="scientific">Candidatus Accumulibacter proximus</name>
    <dbReference type="NCBI Taxonomy" id="2954385"/>
    <lineage>
        <taxon>Bacteria</taxon>
        <taxon>Pseudomonadati</taxon>
        <taxon>Pseudomonadota</taxon>
        <taxon>Betaproteobacteria</taxon>
        <taxon>Candidatus Accumulibacter</taxon>
    </lineage>
</organism>
<dbReference type="Pfam" id="PF12697">
    <property type="entry name" value="Abhydrolase_6"/>
    <property type="match status" value="1"/>
</dbReference>
<dbReference type="GO" id="GO:0016020">
    <property type="term" value="C:membrane"/>
    <property type="evidence" value="ECO:0007669"/>
    <property type="project" value="TreeGrafter"/>
</dbReference>
<name>A0A935PZU7_9PROT</name>
<dbReference type="InterPro" id="IPR000073">
    <property type="entry name" value="AB_hydrolase_1"/>
</dbReference>
<dbReference type="AlphaFoldDB" id="A0A935PZU7"/>
<gene>
    <name evidence="2" type="ORF">IPJ27_17660</name>
</gene>
<evidence type="ECO:0000313" key="2">
    <source>
        <dbReference type="EMBL" id="MBK7676428.1"/>
    </source>
</evidence>
<dbReference type="Proteomes" id="UP000697998">
    <property type="component" value="Unassembled WGS sequence"/>
</dbReference>
<dbReference type="PANTHER" id="PTHR43798:SF33">
    <property type="entry name" value="HYDROLASE, PUTATIVE (AFU_ORTHOLOGUE AFUA_2G14860)-RELATED"/>
    <property type="match status" value="1"/>
</dbReference>
<accession>A0A935PZU7</accession>